<feature type="compositionally biased region" description="Polar residues" evidence="1">
    <location>
        <begin position="217"/>
        <end position="240"/>
    </location>
</feature>
<protein>
    <recommendedName>
        <fullName evidence="5">Nickel/cobalt efflux system</fullName>
    </recommendedName>
</protein>
<evidence type="ECO:0000313" key="4">
    <source>
        <dbReference type="Proteomes" id="UP001530377"/>
    </source>
</evidence>
<feature type="transmembrane region" description="Helical" evidence="2">
    <location>
        <begin position="51"/>
        <end position="71"/>
    </location>
</feature>
<gene>
    <name evidence="3" type="ORF">ACHAXA_002665</name>
</gene>
<evidence type="ECO:0000313" key="3">
    <source>
        <dbReference type="EMBL" id="KAL3806419.1"/>
    </source>
</evidence>
<reference evidence="3 4" key="1">
    <citation type="submission" date="2024-10" db="EMBL/GenBank/DDBJ databases">
        <title>Updated reference genomes for cyclostephanoid diatoms.</title>
        <authorList>
            <person name="Roberts W.R."/>
            <person name="Alverson A.J."/>
        </authorList>
    </citation>
    <scope>NUCLEOTIDE SEQUENCE [LARGE SCALE GENOMIC DNA]</scope>
    <source>
        <strain evidence="3 4">AJA228-03</strain>
    </source>
</reference>
<organism evidence="3 4">
    <name type="scientific">Cyclostephanos tholiformis</name>
    <dbReference type="NCBI Taxonomy" id="382380"/>
    <lineage>
        <taxon>Eukaryota</taxon>
        <taxon>Sar</taxon>
        <taxon>Stramenopiles</taxon>
        <taxon>Ochrophyta</taxon>
        <taxon>Bacillariophyta</taxon>
        <taxon>Coscinodiscophyceae</taxon>
        <taxon>Thalassiosirophycidae</taxon>
        <taxon>Stephanodiscales</taxon>
        <taxon>Stephanodiscaceae</taxon>
        <taxon>Cyclostephanos</taxon>
    </lineage>
</organism>
<accession>A0ABD3R1H1</accession>
<evidence type="ECO:0008006" key="5">
    <source>
        <dbReference type="Google" id="ProtNLM"/>
    </source>
</evidence>
<dbReference type="AlphaFoldDB" id="A0ABD3R1H1"/>
<feature type="region of interest" description="Disordered" evidence="1">
    <location>
        <begin position="189"/>
        <end position="240"/>
    </location>
</feature>
<feature type="transmembrane region" description="Helical" evidence="2">
    <location>
        <begin position="319"/>
        <end position="343"/>
    </location>
</feature>
<feature type="transmembrane region" description="Helical" evidence="2">
    <location>
        <begin position="363"/>
        <end position="383"/>
    </location>
</feature>
<feature type="transmembrane region" description="Helical" evidence="2">
    <location>
        <begin position="290"/>
        <end position="313"/>
    </location>
</feature>
<dbReference type="InterPro" id="IPR052776">
    <property type="entry name" value="Chloro_ReproSupport/MetalTrans"/>
</dbReference>
<keyword evidence="2" id="KW-1133">Transmembrane helix</keyword>
<comment type="caution">
    <text evidence="3">The sequence shown here is derived from an EMBL/GenBank/DDBJ whole genome shotgun (WGS) entry which is preliminary data.</text>
</comment>
<dbReference type="EMBL" id="JALLPB020000813">
    <property type="protein sequence ID" value="KAL3806419.1"/>
    <property type="molecule type" value="Genomic_DNA"/>
</dbReference>
<name>A0ABD3R1H1_9STRA</name>
<keyword evidence="4" id="KW-1185">Reference proteome</keyword>
<dbReference type="PANTHER" id="PTHR33876:SF4">
    <property type="entry name" value="CHLOROPLAST PROTEIN FOR GROWTH AND FERTILITY 2"/>
    <property type="match status" value="1"/>
</dbReference>
<sequence length="393" mass="43095">MSTGELINTGILMGIIHVITGPDHLSALATLCGTNIQRAGRREATRVNFCLGVRWGLGHSVGLLFVGGILIAVEEGSDKEWIVINPVMSMILQGFVGLFMLALGTYGIVRANRNKRERVWPMNDLSLSLHSGGGDKSHNNSDYDMEDFDGILGSHSVCDDLSHCLSNDTPRMVETEDPKRTNSFVTVTLQQQRRNSHKSSSQQQLTPPDMIPVVTVPTRQSLSPSPQQIQRHTPMNKPQSNLLSATSLMTKHTQNHSIFTDGRDDFFEWIIFLRCGNMCFRFFQCNSGHLAIVTGIVHGVAGPGGVLGVIPAVQMHDAWLAYVYLVTFCLTSTFVMGGFAAFYGSLSQWLAGGDDKIGGDRIFMVEIGSALLSIFVGFVWLTLLSLGKMRVFA</sequence>
<feature type="transmembrane region" description="Helical" evidence="2">
    <location>
        <begin position="91"/>
        <end position="109"/>
    </location>
</feature>
<keyword evidence="2" id="KW-0472">Membrane</keyword>
<keyword evidence="2" id="KW-0812">Transmembrane</keyword>
<dbReference type="PANTHER" id="PTHR33876">
    <property type="entry name" value="UNNAMED PRODUCT"/>
    <property type="match status" value="1"/>
</dbReference>
<evidence type="ECO:0000256" key="1">
    <source>
        <dbReference type="SAM" id="MobiDB-lite"/>
    </source>
</evidence>
<proteinExistence type="predicted"/>
<evidence type="ECO:0000256" key="2">
    <source>
        <dbReference type="SAM" id="Phobius"/>
    </source>
</evidence>
<dbReference type="Proteomes" id="UP001530377">
    <property type="component" value="Unassembled WGS sequence"/>
</dbReference>
<feature type="compositionally biased region" description="Polar residues" evidence="1">
    <location>
        <begin position="189"/>
        <end position="206"/>
    </location>
</feature>